<accession>A0A0A8ZCS0</accession>
<sequence length="29" mass="3149">MGLDCPMDKGNSFVPFFSDGIPAKSFPRS</sequence>
<name>A0A0A8ZCS0_ARUDO</name>
<evidence type="ECO:0000313" key="1">
    <source>
        <dbReference type="EMBL" id="JAD34540.1"/>
    </source>
</evidence>
<protein>
    <submittedName>
        <fullName evidence="1">Uncharacterized protein</fullName>
    </submittedName>
</protein>
<dbReference type="EMBL" id="GBRH01263355">
    <property type="protein sequence ID" value="JAD34540.1"/>
    <property type="molecule type" value="Transcribed_RNA"/>
</dbReference>
<reference evidence="1" key="2">
    <citation type="journal article" date="2015" name="Data Brief">
        <title>Shoot transcriptome of the giant reed, Arundo donax.</title>
        <authorList>
            <person name="Barrero R.A."/>
            <person name="Guerrero F.D."/>
            <person name="Moolhuijzen P."/>
            <person name="Goolsby J.A."/>
            <person name="Tidwell J."/>
            <person name="Bellgard S.E."/>
            <person name="Bellgard M.I."/>
        </authorList>
    </citation>
    <scope>NUCLEOTIDE SEQUENCE</scope>
    <source>
        <tissue evidence="1">Shoot tissue taken approximately 20 cm above the soil surface</tissue>
    </source>
</reference>
<dbReference type="AlphaFoldDB" id="A0A0A8ZCS0"/>
<reference evidence="1" key="1">
    <citation type="submission" date="2014-09" db="EMBL/GenBank/DDBJ databases">
        <authorList>
            <person name="Magalhaes I.L.F."/>
            <person name="Oliveira U."/>
            <person name="Santos F.R."/>
            <person name="Vidigal T.H.D.A."/>
            <person name="Brescovit A.D."/>
            <person name="Santos A.J."/>
        </authorList>
    </citation>
    <scope>NUCLEOTIDE SEQUENCE</scope>
    <source>
        <tissue evidence="1">Shoot tissue taken approximately 20 cm above the soil surface</tissue>
    </source>
</reference>
<proteinExistence type="predicted"/>
<organism evidence="1">
    <name type="scientific">Arundo donax</name>
    <name type="common">Giant reed</name>
    <name type="synonym">Donax arundinaceus</name>
    <dbReference type="NCBI Taxonomy" id="35708"/>
    <lineage>
        <taxon>Eukaryota</taxon>
        <taxon>Viridiplantae</taxon>
        <taxon>Streptophyta</taxon>
        <taxon>Embryophyta</taxon>
        <taxon>Tracheophyta</taxon>
        <taxon>Spermatophyta</taxon>
        <taxon>Magnoliopsida</taxon>
        <taxon>Liliopsida</taxon>
        <taxon>Poales</taxon>
        <taxon>Poaceae</taxon>
        <taxon>PACMAD clade</taxon>
        <taxon>Arundinoideae</taxon>
        <taxon>Arundineae</taxon>
        <taxon>Arundo</taxon>
    </lineage>
</organism>